<dbReference type="PIR" id="AC3365">
    <property type="entry name" value="AC3365"/>
</dbReference>
<gene>
    <name evidence="1" type="ordered locus">BMEI0905</name>
</gene>
<name>Q8YH99_BRUME</name>
<organism evidence="1 2">
    <name type="scientific">Brucella melitensis biotype 1 (strain ATCC 23456 / CCUG 17765 / NCTC 10094 / 16M)</name>
    <dbReference type="NCBI Taxonomy" id="224914"/>
    <lineage>
        <taxon>Bacteria</taxon>
        <taxon>Pseudomonadati</taxon>
        <taxon>Pseudomonadota</taxon>
        <taxon>Alphaproteobacteria</taxon>
        <taxon>Hyphomicrobiales</taxon>
        <taxon>Brucellaceae</taxon>
        <taxon>Brucella/Ochrobactrum group</taxon>
        <taxon>Brucella</taxon>
    </lineage>
</organism>
<proteinExistence type="predicted"/>
<evidence type="ECO:0000313" key="2">
    <source>
        <dbReference type="Proteomes" id="UP000000419"/>
    </source>
</evidence>
<sequence length="73" mass="8604">MNYRRVGRRRHDRLSKGSPWVCAHGDLTAILSSRKRFGRELRREACFGSLLTYYLVQKAIFSLYDSVYLDVFT</sequence>
<keyword evidence="2" id="KW-1185">Reference proteome</keyword>
<reference evidence="1 2" key="1">
    <citation type="journal article" date="2002" name="Proc. Natl. Acad. Sci. U.S.A.">
        <title>The genome sequence of the facultative intracellular pathogen Brucella melitensis.</title>
        <authorList>
            <person name="DelVecchio V.G."/>
            <person name="Kapatral V."/>
            <person name="Redkar R.J."/>
            <person name="Patra G."/>
            <person name="Mujer C."/>
            <person name="Los T."/>
            <person name="Ivanova N."/>
            <person name="Anderson I."/>
            <person name="Bhattacharyya A."/>
            <person name="Lykidis A."/>
            <person name="Reznik G."/>
            <person name="Jablonski L."/>
            <person name="Larsen N."/>
            <person name="D'Souza M."/>
            <person name="Bernal A."/>
            <person name="Mazur M."/>
            <person name="Goltsman E."/>
            <person name="Selkov E."/>
            <person name="Elzer P.H."/>
            <person name="Hagius S."/>
            <person name="O'Callaghan D."/>
            <person name="Letesson J.J."/>
            <person name="Haselkorn R."/>
            <person name="Kyrpides N."/>
            <person name="Overbeek R."/>
        </authorList>
    </citation>
    <scope>NUCLEOTIDE SEQUENCE [LARGE SCALE GENOMIC DNA]</scope>
    <source>
        <strain evidence="2">ATCC 23456 / CCUG 17765 / NCTC 10094 / 16M</strain>
    </source>
</reference>
<dbReference type="AlphaFoldDB" id="Q8YH99"/>
<evidence type="ECO:0000313" key="1">
    <source>
        <dbReference type="EMBL" id="AAL52086.1"/>
    </source>
</evidence>
<dbReference type="KEGG" id="bme:BMEI0905"/>
<protein>
    <submittedName>
        <fullName evidence="1">Uncharacterized protein</fullName>
    </submittedName>
</protein>
<accession>Q8YH99</accession>
<dbReference type="Proteomes" id="UP000000419">
    <property type="component" value="Chromosome I"/>
</dbReference>
<dbReference type="EMBL" id="AE008917">
    <property type="protein sequence ID" value="AAL52086.1"/>
    <property type="molecule type" value="Genomic_DNA"/>
</dbReference>